<keyword evidence="8 10" id="KW-1133">Transmembrane helix</keyword>
<feature type="transmembrane region" description="Helical" evidence="10">
    <location>
        <begin position="6"/>
        <end position="24"/>
    </location>
</feature>
<dbReference type="EMBL" id="FORI01000008">
    <property type="protein sequence ID" value="SFI91016.1"/>
    <property type="molecule type" value="Genomic_DNA"/>
</dbReference>
<dbReference type="PANTHER" id="PTHR36844:SF1">
    <property type="entry name" value="PROTEASE PRSW"/>
    <property type="match status" value="1"/>
</dbReference>
<organism evidence="11 12">
    <name type="scientific">Treponema bryantii</name>
    <dbReference type="NCBI Taxonomy" id="163"/>
    <lineage>
        <taxon>Bacteria</taxon>
        <taxon>Pseudomonadati</taxon>
        <taxon>Spirochaetota</taxon>
        <taxon>Spirochaetia</taxon>
        <taxon>Spirochaetales</taxon>
        <taxon>Treponemataceae</taxon>
        <taxon>Treponema</taxon>
    </lineage>
</organism>
<feature type="transmembrane region" description="Helical" evidence="10">
    <location>
        <begin position="180"/>
        <end position="198"/>
    </location>
</feature>
<keyword evidence="6 10" id="KW-0812">Transmembrane</keyword>
<evidence type="ECO:0000313" key="12">
    <source>
        <dbReference type="Proteomes" id="UP000182737"/>
    </source>
</evidence>
<evidence type="ECO:0000256" key="6">
    <source>
        <dbReference type="ARBA" id="ARBA00022692"/>
    </source>
</evidence>
<evidence type="ECO:0000256" key="1">
    <source>
        <dbReference type="ARBA" id="ARBA00004651"/>
    </source>
</evidence>
<evidence type="ECO:0000256" key="2">
    <source>
        <dbReference type="ARBA" id="ARBA00009165"/>
    </source>
</evidence>
<dbReference type="AlphaFoldDB" id="A0A1I3M2T8"/>
<sequence length="235" mass="27317">MKLILYFILIPALLPVFLILRYVYLLDRNEREPLGFVLKVVLFGAIFSIPCAGAERFLIAFISEYYDPATIEFAWMENTVGVALVEEFSKWLVLMLIVWKNKNFDFRYDGIVYAVSASLGFAALENILYIISYGTGVSIGRAIFAIPGHATFGVFMGYWLSRAKNFWLHGKLNRMRFCKLFSLCIPMLIHGAYDFLLSEQVSQLGYQSIFYIYVILLDFFAWRVIKHEFRTDRRL</sequence>
<protein>
    <recommendedName>
        <fullName evidence="3">Protease PrsW</fullName>
    </recommendedName>
</protein>
<dbReference type="PANTHER" id="PTHR36844">
    <property type="entry name" value="PROTEASE PRSW"/>
    <property type="match status" value="1"/>
</dbReference>
<dbReference type="GO" id="GO:0006508">
    <property type="term" value="P:proteolysis"/>
    <property type="evidence" value="ECO:0007669"/>
    <property type="project" value="UniProtKB-KW"/>
</dbReference>
<proteinExistence type="inferred from homology"/>
<feature type="transmembrane region" description="Helical" evidence="10">
    <location>
        <begin position="36"/>
        <end position="59"/>
    </location>
</feature>
<keyword evidence="5" id="KW-0645">Protease</keyword>
<name>A0A1I3M2T8_9SPIR</name>
<dbReference type="InterPro" id="IPR026898">
    <property type="entry name" value="PrsW"/>
</dbReference>
<feature type="transmembrane region" description="Helical" evidence="10">
    <location>
        <begin position="204"/>
        <end position="225"/>
    </location>
</feature>
<dbReference type="PIRSF" id="PIRSF016933">
    <property type="entry name" value="PrsW"/>
    <property type="match status" value="1"/>
</dbReference>
<evidence type="ECO:0000256" key="4">
    <source>
        <dbReference type="ARBA" id="ARBA00022475"/>
    </source>
</evidence>
<reference evidence="12" key="1">
    <citation type="submission" date="2016-10" db="EMBL/GenBank/DDBJ databases">
        <authorList>
            <person name="Varghese N."/>
            <person name="Submissions S."/>
        </authorList>
    </citation>
    <scope>NUCLEOTIDE SEQUENCE [LARGE SCALE GENOMIC DNA]</scope>
    <source>
        <strain evidence="12">XBD1002</strain>
    </source>
</reference>
<comment type="subcellular location">
    <subcellularLocation>
        <location evidence="1">Cell membrane</location>
        <topology evidence="1">Multi-pass membrane protein</topology>
    </subcellularLocation>
</comment>
<gene>
    <name evidence="11" type="ORF">SAMN04487775_1086</name>
</gene>
<evidence type="ECO:0000256" key="7">
    <source>
        <dbReference type="ARBA" id="ARBA00022801"/>
    </source>
</evidence>
<evidence type="ECO:0000256" key="5">
    <source>
        <dbReference type="ARBA" id="ARBA00022670"/>
    </source>
</evidence>
<keyword evidence="9 10" id="KW-0472">Membrane</keyword>
<dbReference type="GO" id="GO:0005886">
    <property type="term" value="C:plasma membrane"/>
    <property type="evidence" value="ECO:0007669"/>
    <property type="project" value="UniProtKB-SubCell"/>
</dbReference>
<dbReference type="Proteomes" id="UP000182737">
    <property type="component" value="Unassembled WGS sequence"/>
</dbReference>
<dbReference type="Pfam" id="PF13367">
    <property type="entry name" value="PrsW-protease"/>
    <property type="match status" value="1"/>
</dbReference>
<keyword evidence="4" id="KW-1003">Cell membrane</keyword>
<comment type="similarity">
    <text evidence="2">Belongs to the protease PrsW family.</text>
</comment>
<evidence type="ECO:0000256" key="9">
    <source>
        <dbReference type="ARBA" id="ARBA00023136"/>
    </source>
</evidence>
<dbReference type="InterPro" id="IPR023596">
    <property type="entry name" value="Peptidase_PrsW_arch/bac"/>
</dbReference>
<evidence type="ECO:0000256" key="8">
    <source>
        <dbReference type="ARBA" id="ARBA00022989"/>
    </source>
</evidence>
<feature type="transmembrane region" description="Helical" evidence="10">
    <location>
        <begin position="139"/>
        <end position="160"/>
    </location>
</feature>
<keyword evidence="7" id="KW-0378">Hydrolase</keyword>
<feature type="transmembrane region" description="Helical" evidence="10">
    <location>
        <begin position="111"/>
        <end position="133"/>
    </location>
</feature>
<evidence type="ECO:0000256" key="10">
    <source>
        <dbReference type="SAM" id="Phobius"/>
    </source>
</evidence>
<dbReference type="RefSeq" id="WP_074932553.1">
    <property type="nucleotide sequence ID" value="NZ_FORI01000008.1"/>
</dbReference>
<dbReference type="GO" id="GO:0008233">
    <property type="term" value="F:peptidase activity"/>
    <property type="evidence" value="ECO:0007669"/>
    <property type="project" value="UniProtKB-KW"/>
</dbReference>
<accession>A0A1I3M2T8</accession>
<evidence type="ECO:0000313" key="11">
    <source>
        <dbReference type="EMBL" id="SFI91016.1"/>
    </source>
</evidence>
<evidence type="ECO:0000256" key="3">
    <source>
        <dbReference type="ARBA" id="ARBA00018997"/>
    </source>
</evidence>
<keyword evidence="12" id="KW-1185">Reference proteome</keyword>